<sequence>MGLFIGKVPLNPTISADNSFDKIVESFHNSSCKTLHPPTSQNGEVIVRPSSDMPSIKTVTATTNGFYFFQFTTEAAMEEVLESGPWLFQGQLIVLQRWQPRMALCNTEIPVWIKLQHLPMEFWTNEGLSVVASGVGKPLYPDAITKACTRLDFACVCMMLDISSTFPEHIVILMPNVDGNEVPCKEDVEYEWVQPKFVKRMCLGHSVATCPTMKIAPTKPVVVYVLKTAKLMSATTLNNKKFTIEKFPKETTVNKEQKDVVSRQPLSTASKCKELVIFYPFDALDIDEECADDLSQGPKSCNPSNGPLC</sequence>
<feature type="domain" description="DUF4283" evidence="1">
    <location>
        <begin position="63"/>
        <end position="102"/>
    </location>
</feature>
<comment type="caution">
    <text evidence="2">The sequence shown here is derived from an EMBL/GenBank/DDBJ whole genome shotgun (WGS) entry which is preliminary data.</text>
</comment>
<dbReference type="InterPro" id="IPR040256">
    <property type="entry name" value="At4g02000-like"/>
</dbReference>
<protein>
    <recommendedName>
        <fullName evidence="1">DUF4283 domain-containing protein</fullName>
    </recommendedName>
</protein>
<dbReference type="PANTHER" id="PTHR31286">
    <property type="entry name" value="GLYCINE-RICH CELL WALL STRUCTURAL PROTEIN 1.8-LIKE"/>
    <property type="match status" value="1"/>
</dbReference>
<name>A0AAW2IJF5_9LAMI</name>
<dbReference type="InterPro" id="IPR025558">
    <property type="entry name" value="DUF4283"/>
</dbReference>
<reference evidence="2" key="2">
    <citation type="journal article" date="2024" name="Plant">
        <title>Genomic evolution and insights into agronomic trait innovations of Sesamum species.</title>
        <authorList>
            <person name="Miao H."/>
            <person name="Wang L."/>
            <person name="Qu L."/>
            <person name="Liu H."/>
            <person name="Sun Y."/>
            <person name="Le M."/>
            <person name="Wang Q."/>
            <person name="Wei S."/>
            <person name="Zheng Y."/>
            <person name="Lin W."/>
            <person name="Duan Y."/>
            <person name="Cao H."/>
            <person name="Xiong S."/>
            <person name="Wang X."/>
            <person name="Wei L."/>
            <person name="Li C."/>
            <person name="Ma Q."/>
            <person name="Ju M."/>
            <person name="Zhao R."/>
            <person name="Li G."/>
            <person name="Mu C."/>
            <person name="Tian Q."/>
            <person name="Mei H."/>
            <person name="Zhang T."/>
            <person name="Gao T."/>
            <person name="Zhang H."/>
        </authorList>
    </citation>
    <scope>NUCLEOTIDE SEQUENCE</scope>
    <source>
        <strain evidence="2">G01</strain>
    </source>
</reference>
<evidence type="ECO:0000259" key="1">
    <source>
        <dbReference type="Pfam" id="PF14111"/>
    </source>
</evidence>
<dbReference type="Pfam" id="PF14111">
    <property type="entry name" value="DUF4283"/>
    <property type="match status" value="1"/>
</dbReference>
<accession>A0AAW2IJF5</accession>
<dbReference type="AlphaFoldDB" id="A0AAW2IJF5"/>
<organism evidence="2">
    <name type="scientific">Sesamum angustifolium</name>
    <dbReference type="NCBI Taxonomy" id="2727405"/>
    <lineage>
        <taxon>Eukaryota</taxon>
        <taxon>Viridiplantae</taxon>
        <taxon>Streptophyta</taxon>
        <taxon>Embryophyta</taxon>
        <taxon>Tracheophyta</taxon>
        <taxon>Spermatophyta</taxon>
        <taxon>Magnoliopsida</taxon>
        <taxon>eudicotyledons</taxon>
        <taxon>Gunneridae</taxon>
        <taxon>Pentapetalae</taxon>
        <taxon>asterids</taxon>
        <taxon>lamiids</taxon>
        <taxon>Lamiales</taxon>
        <taxon>Pedaliaceae</taxon>
        <taxon>Sesamum</taxon>
    </lineage>
</organism>
<evidence type="ECO:0000313" key="2">
    <source>
        <dbReference type="EMBL" id="KAL0282122.1"/>
    </source>
</evidence>
<dbReference type="EMBL" id="JACGWK010001845">
    <property type="protein sequence ID" value="KAL0282122.1"/>
    <property type="molecule type" value="Genomic_DNA"/>
</dbReference>
<gene>
    <name evidence="2" type="ORF">Sangu_2969300</name>
</gene>
<proteinExistence type="predicted"/>
<dbReference type="PANTHER" id="PTHR31286:SF180">
    <property type="entry name" value="OS10G0362600 PROTEIN"/>
    <property type="match status" value="1"/>
</dbReference>
<reference evidence="2" key="1">
    <citation type="submission" date="2020-06" db="EMBL/GenBank/DDBJ databases">
        <authorList>
            <person name="Li T."/>
            <person name="Hu X."/>
            <person name="Zhang T."/>
            <person name="Song X."/>
            <person name="Zhang H."/>
            <person name="Dai N."/>
            <person name="Sheng W."/>
            <person name="Hou X."/>
            <person name="Wei L."/>
        </authorList>
    </citation>
    <scope>NUCLEOTIDE SEQUENCE</scope>
    <source>
        <strain evidence="2">G01</strain>
        <tissue evidence="2">Leaf</tissue>
    </source>
</reference>